<dbReference type="InterPro" id="IPR020472">
    <property type="entry name" value="WD40_PAC1"/>
</dbReference>
<evidence type="ECO:0000256" key="2">
    <source>
        <dbReference type="ARBA" id="ARBA00022737"/>
    </source>
</evidence>
<feature type="repeat" description="WD" evidence="3">
    <location>
        <begin position="942"/>
        <end position="983"/>
    </location>
</feature>
<keyword evidence="6" id="KW-1185">Reference proteome</keyword>
<evidence type="ECO:0000313" key="5">
    <source>
        <dbReference type="EMBL" id="NHC36122.1"/>
    </source>
</evidence>
<dbReference type="SMART" id="SM00320">
    <property type="entry name" value="WD40"/>
    <property type="match status" value="14"/>
</dbReference>
<feature type="repeat" description="WD" evidence="3">
    <location>
        <begin position="816"/>
        <end position="857"/>
    </location>
</feature>
<dbReference type="Proteomes" id="UP000031532">
    <property type="component" value="Unassembled WGS sequence"/>
</dbReference>
<dbReference type="Pfam" id="PF00931">
    <property type="entry name" value="NB-ARC"/>
    <property type="match status" value="1"/>
</dbReference>
<gene>
    <name evidence="5" type="ORF">QH73_0015965</name>
</gene>
<dbReference type="InterPro" id="IPR015943">
    <property type="entry name" value="WD40/YVTN_repeat-like_dom_sf"/>
</dbReference>
<sequence>MNLNKLRRKRGIVLTREGWQKFQNAKLELEFHEKYGEKFTLEELSGRTQLTTATLAKILTREEGVDKRTLINLFAAFNLELNTSDYSQPSLDAKQPECAIAFTHQDWGDVIDVSIFYGRAAELATLEQWTIESRCRVVTLLGVGGIGKSTLAAKLAEQVKDKFEFFLWRSLSNAPSLKDLLDSLLQFFSNEQQVETALPDNNSRRLSQLIDYLQKYRCLLLLDNTETIMQCGVQTGRYCQGCEDYGQLFKRLGEVPHQSCVLLTSREKPKELALLEGEALPVRSLQLSGLSKLEVEKIFRLKGISGSDKEWQALAARYAGNPLALKIVATTIGDIFNGSILEFLQQTNTVFGELRELLEQQVERLSDIEKELIYWLVINREPVSILQLQNDIFSQLTLTNLLEALESLRRRSLVEKSAALFTLQPVVMEYVTAQLMGLICAEIVNQKIVILRKIALLKVQSQERVKAVQISCLIEPILEELLTIFRTKSQIKQQLSQLLAKLRVESPHEQGYTAGNLLNLLCYLQTDLTNYDFSHLNIWQADLRQRTLHNVNFAYADLSKSIFTKSFSNISAIAFSDDGKVLAVSDARGDICLWREFVDGEQILTLQGHTNWVQAIAFCPDREIVGSASTDQTLRLWNISTGECLRTWQGHSERINSVAFSPQGHAIASSSDDRTVKLWDTSTGECMRTMQGHTDWVFSVTFSPQGHILVSGGRDRTIRCWDVNTGRIVQTLQGHTGCIRTVAFCPDGQTFASSSDDCTVKIWDASTGKCCQTLHGHTGWVLSVCYSPDGQILASSSSDSTIRLWRAVTGECIKVLSGHTGAIQSATFSPDGNTLASSCDGQTAMLWDVSTGEALRTARGYHDGVWSVVFSPDGKTIATSDNNQKVKLWDTSTGQCRKALQGHTGWIRTVTFSPDGQTFASGCDDRTVKIWHTNNGRCCQTLEGHASWVKSITFNPQGNVLASGSDDRTVRLWNLSTGQCVNVLEHTHGVWSVAFSPQGKILATGCDDQKLWLWDCSTGECDKILQGHAGWILSVIFLPIPLNPLEKGGEEGILASGSKDKTVRLWDVSTGQCLKILAGHTGWVTSVACSAQAPVANSRDSPNLLASGSTDATVKLWNVSTGQCVKTFQGHTHWIRSVAFCPQGKILASSSEDETVKLWDISTGECIRTLRSKKPYEGMNVTGVTGLTVAAIASLKALGAVEHPEE</sequence>
<dbReference type="RefSeq" id="WP_039717174.1">
    <property type="nucleotide sequence ID" value="NZ_JTJC03000004.1"/>
</dbReference>
<dbReference type="PROSITE" id="PS00678">
    <property type="entry name" value="WD_REPEATS_1"/>
    <property type="match status" value="7"/>
</dbReference>
<dbReference type="SUPFAM" id="SSF52540">
    <property type="entry name" value="P-loop containing nucleoside triphosphate hydrolases"/>
    <property type="match status" value="1"/>
</dbReference>
<feature type="repeat" description="WD" evidence="3">
    <location>
        <begin position="858"/>
        <end position="899"/>
    </location>
</feature>
<dbReference type="PRINTS" id="PR00320">
    <property type="entry name" value="GPROTEINBRPT"/>
</dbReference>
<dbReference type="AlphaFoldDB" id="A0A9X5I643"/>
<feature type="repeat" description="WD" evidence="3">
    <location>
        <begin position="900"/>
        <end position="941"/>
    </location>
</feature>
<feature type="domain" description="NB-ARC" evidence="4">
    <location>
        <begin position="132"/>
        <end position="224"/>
    </location>
</feature>
<dbReference type="InterPro" id="IPR002182">
    <property type="entry name" value="NB-ARC"/>
</dbReference>
<dbReference type="PANTHER" id="PTHR19848:SF8">
    <property type="entry name" value="F-BOX AND WD REPEAT DOMAIN CONTAINING 7"/>
    <property type="match status" value="1"/>
</dbReference>
<keyword evidence="1 3" id="KW-0853">WD repeat</keyword>
<feature type="repeat" description="WD" evidence="3">
    <location>
        <begin position="1054"/>
        <end position="1076"/>
    </location>
</feature>
<dbReference type="Gene3D" id="2.130.10.10">
    <property type="entry name" value="YVTN repeat-like/Quinoprotein amine dehydrogenase"/>
    <property type="match status" value="7"/>
</dbReference>
<evidence type="ECO:0000256" key="1">
    <source>
        <dbReference type="ARBA" id="ARBA00022574"/>
    </source>
</evidence>
<dbReference type="SUPFAM" id="SSF50978">
    <property type="entry name" value="WD40 repeat-like"/>
    <property type="match status" value="1"/>
</dbReference>
<accession>A0A9X5I643</accession>
<feature type="repeat" description="WD" evidence="3">
    <location>
        <begin position="1077"/>
        <end position="1127"/>
    </location>
</feature>
<dbReference type="InterPro" id="IPR027417">
    <property type="entry name" value="P-loop_NTPase"/>
</dbReference>
<dbReference type="EMBL" id="JTJC03000004">
    <property type="protein sequence ID" value="NHC36122.1"/>
    <property type="molecule type" value="Genomic_DNA"/>
</dbReference>
<dbReference type="CDD" id="cd00200">
    <property type="entry name" value="WD40"/>
    <property type="match status" value="2"/>
</dbReference>
<dbReference type="PANTHER" id="PTHR19848">
    <property type="entry name" value="WD40 REPEAT PROTEIN"/>
    <property type="match status" value="1"/>
</dbReference>
<dbReference type="OrthoDB" id="567898at2"/>
<dbReference type="PROSITE" id="PS50294">
    <property type="entry name" value="WD_REPEATS_REGION"/>
    <property type="match status" value="12"/>
</dbReference>
<dbReference type="FunFam" id="2.130.10.10:FF:000228">
    <property type="entry name" value="COMPASS-like H3K4 histone methylase component WDR5A"/>
    <property type="match status" value="1"/>
</dbReference>
<feature type="repeat" description="WD" evidence="3">
    <location>
        <begin position="606"/>
        <end position="647"/>
    </location>
</feature>
<dbReference type="PROSITE" id="PS50082">
    <property type="entry name" value="WD_REPEATS_2"/>
    <property type="match status" value="13"/>
</dbReference>
<dbReference type="InterPro" id="IPR001680">
    <property type="entry name" value="WD40_rpt"/>
</dbReference>
<proteinExistence type="predicted"/>
<dbReference type="SUPFAM" id="SSF141571">
    <property type="entry name" value="Pentapeptide repeat-like"/>
    <property type="match status" value="1"/>
</dbReference>
<evidence type="ECO:0000256" key="3">
    <source>
        <dbReference type="PROSITE-ProRule" id="PRU00221"/>
    </source>
</evidence>
<evidence type="ECO:0000259" key="4">
    <source>
        <dbReference type="Pfam" id="PF00931"/>
    </source>
</evidence>
<reference evidence="5 6" key="1">
    <citation type="journal article" date="2015" name="Genome Announc.">
        <title>Draft Genome Sequence of the Terrestrial Cyanobacterium Scytonema millei VB511283, Isolated from Eastern India.</title>
        <authorList>
            <person name="Sen D."/>
            <person name="Chandrababunaidu M.M."/>
            <person name="Singh D."/>
            <person name="Sanghi N."/>
            <person name="Ghorai A."/>
            <person name="Mishra G.P."/>
            <person name="Madduluri M."/>
            <person name="Adhikary S.P."/>
            <person name="Tripathy S."/>
        </authorList>
    </citation>
    <scope>NUCLEOTIDE SEQUENCE [LARGE SCALE GENOMIC DNA]</scope>
    <source>
        <strain evidence="5 6">VB511283</strain>
    </source>
</reference>
<evidence type="ECO:0000313" key="6">
    <source>
        <dbReference type="Proteomes" id="UP000031532"/>
    </source>
</evidence>
<protein>
    <recommendedName>
        <fullName evidence="4">NB-ARC domain-containing protein</fullName>
    </recommendedName>
</protein>
<feature type="repeat" description="WD" evidence="3">
    <location>
        <begin position="648"/>
        <end position="689"/>
    </location>
</feature>
<dbReference type="InterPro" id="IPR019775">
    <property type="entry name" value="WD40_repeat_CS"/>
</dbReference>
<dbReference type="SUPFAM" id="SSF50998">
    <property type="entry name" value="Quinoprotein alcohol dehydrogenase-like"/>
    <property type="match status" value="1"/>
</dbReference>
<dbReference type="InterPro" id="IPR011047">
    <property type="entry name" value="Quinoprotein_ADH-like_sf"/>
</dbReference>
<keyword evidence="2" id="KW-0677">Repeat</keyword>
<name>A0A9X5I643_9CYAN</name>
<feature type="repeat" description="WD" evidence="3">
    <location>
        <begin position="983"/>
        <end position="1024"/>
    </location>
</feature>
<dbReference type="PRINTS" id="PR00364">
    <property type="entry name" value="DISEASERSIST"/>
</dbReference>
<dbReference type="GO" id="GO:0043531">
    <property type="term" value="F:ADP binding"/>
    <property type="evidence" value="ECO:0007669"/>
    <property type="project" value="InterPro"/>
</dbReference>
<feature type="repeat" description="WD" evidence="3">
    <location>
        <begin position="1128"/>
        <end position="1169"/>
    </location>
</feature>
<comment type="caution">
    <text evidence="5">The sequence shown here is derived from an EMBL/GenBank/DDBJ whole genome shotgun (WGS) entry which is preliminary data.</text>
</comment>
<feature type="repeat" description="WD" evidence="3">
    <location>
        <begin position="774"/>
        <end position="815"/>
    </location>
</feature>
<dbReference type="Gene3D" id="3.40.50.300">
    <property type="entry name" value="P-loop containing nucleotide triphosphate hydrolases"/>
    <property type="match status" value="1"/>
</dbReference>
<dbReference type="Pfam" id="PF00400">
    <property type="entry name" value="WD40"/>
    <property type="match status" value="10"/>
</dbReference>
<feature type="repeat" description="WD" evidence="3">
    <location>
        <begin position="732"/>
        <end position="773"/>
    </location>
</feature>
<organism evidence="5 6">
    <name type="scientific">Scytonema millei VB511283</name>
    <dbReference type="NCBI Taxonomy" id="1245923"/>
    <lineage>
        <taxon>Bacteria</taxon>
        <taxon>Bacillati</taxon>
        <taxon>Cyanobacteriota</taxon>
        <taxon>Cyanophyceae</taxon>
        <taxon>Nostocales</taxon>
        <taxon>Scytonemataceae</taxon>
        <taxon>Scytonema</taxon>
    </lineage>
</organism>
<dbReference type="InterPro" id="IPR036322">
    <property type="entry name" value="WD40_repeat_dom_sf"/>
</dbReference>
<feature type="repeat" description="WD" evidence="3">
    <location>
        <begin position="690"/>
        <end position="731"/>
    </location>
</feature>
<dbReference type="Pfam" id="PF25173">
    <property type="entry name" value="Beta-prop_WDR3_1st"/>
    <property type="match status" value="1"/>
</dbReference>